<keyword evidence="3 5" id="KW-1133">Transmembrane helix</keyword>
<dbReference type="Gene3D" id="1.20.1250.20">
    <property type="entry name" value="MFS general substrate transporter like domains"/>
    <property type="match status" value="1"/>
</dbReference>
<feature type="transmembrane region" description="Helical" evidence="5">
    <location>
        <begin position="98"/>
        <end position="117"/>
    </location>
</feature>
<dbReference type="Proteomes" id="UP001321473">
    <property type="component" value="Unassembled WGS sequence"/>
</dbReference>
<feature type="transmembrane region" description="Helical" evidence="5">
    <location>
        <begin position="137"/>
        <end position="159"/>
    </location>
</feature>
<evidence type="ECO:0000313" key="7">
    <source>
        <dbReference type="Proteomes" id="UP001321473"/>
    </source>
</evidence>
<comment type="subcellular location">
    <subcellularLocation>
        <location evidence="1">Membrane</location>
        <topology evidence="1">Multi-pass membrane protein</topology>
    </subcellularLocation>
</comment>
<feature type="transmembrane region" description="Helical" evidence="5">
    <location>
        <begin position="32"/>
        <end position="52"/>
    </location>
</feature>
<keyword evidence="4 5" id="KW-0472">Membrane</keyword>
<evidence type="ECO:0000256" key="1">
    <source>
        <dbReference type="ARBA" id="ARBA00004141"/>
    </source>
</evidence>
<comment type="caution">
    <text evidence="6">The sequence shown here is derived from an EMBL/GenBank/DDBJ whole genome shotgun (WGS) entry which is preliminary data.</text>
</comment>
<keyword evidence="7" id="KW-1185">Reference proteome</keyword>
<accession>A0AAQ4EFD9</accession>
<dbReference type="PANTHER" id="PTHR48022">
    <property type="entry name" value="PLASTIDIC GLUCOSE TRANSPORTER 4"/>
    <property type="match status" value="1"/>
</dbReference>
<dbReference type="PANTHER" id="PTHR48022:SF2">
    <property type="entry name" value="PLASTIDIC GLUCOSE TRANSPORTER 4"/>
    <property type="match status" value="1"/>
</dbReference>
<feature type="transmembrane region" description="Helical" evidence="5">
    <location>
        <begin position="201"/>
        <end position="222"/>
    </location>
</feature>
<organism evidence="6 7">
    <name type="scientific">Amblyomma americanum</name>
    <name type="common">Lone star tick</name>
    <dbReference type="NCBI Taxonomy" id="6943"/>
    <lineage>
        <taxon>Eukaryota</taxon>
        <taxon>Metazoa</taxon>
        <taxon>Ecdysozoa</taxon>
        <taxon>Arthropoda</taxon>
        <taxon>Chelicerata</taxon>
        <taxon>Arachnida</taxon>
        <taxon>Acari</taxon>
        <taxon>Parasitiformes</taxon>
        <taxon>Ixodida</taxon>
        <taxon>Ixodoidea</taxon>
        <taxon>Ixodidae</taxon>
        <taxon>Amblyomminae</taxon>
        <taxon>Amblyomma</taxon>
    </lineage>
</organism>
<dbReference type="InterPro" id="IPR036259">
    <property type="entry name" value="MFS_trans_sf"/>
</dbReference>
<name>A0AAQ4EFD9_AMBAM</name>
<feature type="transmembrane region" description="Helical" evidence="5">
    <location>
        <begin position="171"/>
        <end position="189"/>
    </location>
</feature>
<reference evidence="6 7" key="1">
    <citation type="journal article" date="2023" name="Arcadia Sci">
        <title>De novo assembly of a long-read Amblyomma americanum tick genome.</title>
        <authorList>
            <person name="Chou S."/>
            <person name="Poskanzer K.E."/>
            <person name="Rollins M."/>
            <person name="Thuy-Boun P.S."/>
        </authorList>
    </citation>
    <scope>NUCLEOTIDE SEQUENCE [LARGE SCALE GENOMIC DNA]</scope>
    <source>
        <strain evidence="6">F_SG_1</strain>
        <tissue evidence="6">Salivary glands</tissue>
    </source>
</reference>
<evidence type="ECO:0000313" key="6">
    <source>
        <dbReference type="EMBL" id="KAK8773436.1"/>
    </source>
</evidence>
<dbReference type="Pfam" id="PF00083">
    <property type="entry name" value="Sugar_tr"/>
    <property type="match status" value="1"/>
</dbReference>
<dbReference type="InterPro" id="IPR005828">
    <property type="entry name" value="MFS_sugar_transport-like"/>
</dbReference>
<feature type="transmembrane region" description="Helical" evidence="5">
    <location>
        <begin position="72"/>
        <end position="91"/>
    </location>
</feature>
<dbReference type="AlphaFoldDB" id="A0AAQ4EFD9"/>
<evidence type="ECO:0000256" key="2">
    <source>
        <dbReference type="ARBA" id="ARBA00022692"/>
    </source>
</evidence>
<keyword evidence="2 5" id="KW-0812">Transmembrane</keyword>
<sequence length="238" mass="26726">MDPPPEFRCRRQTRSEVHLDGTLLRWRKEAKMVSLCLMVNLVQNLSFIQLLLLRAVQIMEPLVSTLSAHEAAVLMVLLHVSWAALFATLTHVAGRRRLLGASAVLVAAVLVTLRPLEHLVFRQWTTEEVPTATRWDAVISVSLLALGHSVGLCHLPSLLTSELLPLNRWRFLGASCVWSFRWLVAFALVHGDHQVLRIDEYQGSTVAYSLTLVLITGAAVVYMPETDGRSLEDIDRYQ</sequence>
<evidence type="ECO:0000256" key="3">
    <source>
        <dbReference type="ARBA" id="ARBA00022989"/>
    </source>
</evidence>
<evidence type="ECO:0000256" key="4">
    <source>
        <dbReference type="ARBA" id="ARBA00023136"/>
    </source>
</evidence>
<evidence type="ECO:0000256" key="5">
    <source>
        <dbReference type="SAM" id="Phobius"/>
    </source>
</evidence>
<proteinExistence type="predicted"/>
<gene>
    <name evidence="6" type="ORF">V5799_012030</name>
</gene>
<dbReference type="SUPFAM" id="SSF103473">
    <property type="entry name" value="MFS general substrate transporter"/>
    <property type="match status" value="1"/>
</dbReference>
<dbReference type="EMBL" id="JARKHS020016919">
    <property type="protein sequence ID" value="KAK8773436.1"/>
    <property type="molecule type" value="Genomic_DNA"/>
</dbReference>
<protein>
    <submittedName>
        <fullName evidence="6">Uncharacterized protein</fullName>
    </submittedName>
</protein>
<dbReference type="GO" id="GO:0016020">
    <property type="term" value="C:membrane"/>
    <property type="evidence" value="ECO:0007669"/>
    <property type="project" value="UniProtKB-SubCell"/>
</dbReference>
<dbReference type="InterPro" id="IPR050360">
    <property type="entry name" value="MFS_Sugar_Transporters"/>
</dbReference>
<dbReference type="GO" id="GO:0005351">
    <property type="term" value="F:carbohydrate:proton symporter activity"/>
    <property type="evidence" value="ECO:0007669"/>
    <property type="project" value="TreeGrafter"/>
</dbReference>